<reference evidence="1 2" key="2">
    <citation type="submission" date="2020-07" db="EMBL/GenBank/DDBJ databases">
        <title>Genome assembly of wild tea tree DASZ reveals pedigree and selection history of tea varieties.</title>
        <authorList>
            <person name="Zhang W."/>
        </authorList>
    </citation>
    <scope>NUCLEOTIDE SEQUENCE [LARGE SCALE GENOMIC DNA]</scope>
    <source>
        <strain evidence="2">cv. G240</strain>
        <tissue evidence="1">Leaf</tissue>
    </source>
</reference>
<proteinExistence type="predicted"/>
<name>A0A7J7FQ77_CAMSI</name>
<accession>A0A7J7FQ77</accession>
<protein>
    <submittedName>
        <fullName evidence="1">Uncharacterized protein</fullName>
    </submittedName>
</protein>
<dbReference type="Proteomes" id="UP000593564">
    <property type="component" value="Unassembled WGS sequence"/>
</dbReference>
<keyword evidence="2" id="KW-1185">Reference proteome</keyword>
<sequence length="82" mass="8882">MNRTGGDSSSRGVRGRLQEDFLLSTEELGRIGVKLPFGLRVRFLYPLGLALLEGGKREGKVVVKGMAEQGERGKTCGFGVWG</sequence>
<evidence type="ECO:0000313" key="2">
    <source>
        <dbReference type="Proteomes" id="UP000593564"/>
    </source>
</evidence>
<comment type="caution">
    <text evidence="1">The sequence shown here is derived from an EMBL/GenBank/DDBJ whole genome shotgun (WGS) entry which is preliminary data.</text>
</comment>
<evidence type="ECO:0000313" key="1">
    <source>
        <dbReference type="EMBL" id="KAF5930117.1"/>
    </source>
</evidence>
<organism evidence="1 2">
    <name type="scientific">Camellia sinensis</name>
    <name type="common">Tea plant</name>
    <name type="synonym">Thea sinensis</name>
    <dbReference type="NCBI Taxonomy" id="4442"/>
    <lineage>
        <taxon>Eukaryota</taxon>
        <taxon>Viridiplantae</taxon>
        <taxon>Streptophyta</taxon>
        <taxon>Embryophyta</taxon>
        <taxon>Tracheophyta</taxon>
        <taxon>Spermatophyta</taxon>
        <taxon>Magnoliopsida</taxon>
        <taxon>eudicotyledons</taxon>
        <taxon>Gunneridae</taxon>
        <taxon>Pentapetalae</taxon>
        <taxon>asterids</taxon>
        <taxon>Ericales</taxon>
        <taxon>Theaceae</taxon>
        <taxon>Camellia</taxon>
    </lineage>
</organism>
<dbReference type="AlphaFoldDB" id="A0A7J7FQ77"/>
<gene>
    <name evidence="1" type="ORF">HYC85_030990</name>
</gene>
<reference evidence="2" key="1">
    <citation type="journal article" date="2020" name="Nat. Commun.">
        <title>Genome assembly of wild tea tree DASZ reveals pedigree and selection history of tea varieties.</title>
        <authorList>
            <person name="Zhang W."/>
            <person name="Zhang Y."/>
            <person name="Qiu H."/>
            <person name="Guo Y."/>
            <person name="Wan H."/>
            <person name="Zhang X."/>
            <person name="Scossa F."/>
            <person name="Alseekh S."/>
            <person name="Zhang Q."/>
            <person name="Wang P."/>
            <person name="Xu L."/>
            <person name="Schmidt M.H."/>
            <person name="Jia X."/>
            <person name="Li D."/>
            <person name="Zhu A."/>
            <person name="Guo F."/>
            <person name="Chen W."/>
            <person name="Ni D."/>
            <person name="Usadel B."/>
            <person name="Fernie A.R."/>
            <person name="Wen W."/>
        </authorList>
    </citation>
    <scope>NUCLEOTIDE SEQUENCE [LARGE SCALE GENOMIC DNA]</scope>
    <source>
        <strain evidence="2">cv. G240</strain>
    </source>
</reference>
<dbReference type="EMBL" id="JACBKZ010000015">
    <property type="protein sequence ID" value="KAF5930117.1"/>
    <property type="molecule type" value="Genomic_DNA"/>
</dbReference>